<reference evidence="2" key="1">
    <citation type="submission" date="2023-07" db="EMBL/GenBank/DDBJ databases">
        <title>30 novel species of actinomycetes from the DSMZ collection.</title>
        <authorList>
            <person name="Nouioui I."/>
        </authorList>
    </citation>
    <scope>NUCLEOTIDE SEQUENCE [LARGE SCALE GENOMIC DNA]</scope>
    <source>
        <strain evidence="2">DSM 44915</strain>
    </source>
</reference>
<protein>
    <submittedName>
        <fullName evidence="1">Uncharacterized protein</fullName>
    </submittedName>
</protein>
<dbReference type="EMBL" id="JAVREO010000010">
    <property type="protein sequence ID" value="MDT0268130.1"/>
    <property type="molecule type" value="Genomic_DNA"/>
</dbReference>
<dbReference type="Proteomes" id="UP001183410">
    <property type="component" value="Unassembled WGS sequence"/>
</dbReference>
<evidence type="ECO:0000313" key="2">
    <source>
        <dbReference type="Proteomes" id="UP001183410"/>
    </source>
</evidence>
<sequence>MVGWWDAVPDDERARWALDPLARVGPLGFGMRPAEVSRALAAVTTEAQRPRFSGGSGTGAGGVVTEGDYRGFGLRLYYRAERLAGVAVDALRGPQVLAGDVPLVGRVPSEVERWLADRTAAHEPEGELSYLAAGVPVAESLGVVVDVQRAGDRLLTRPVFVPPAAWDDLPHFLPRQAWSAC</sequence>
<organism evidence="1 2">
    <name type="scientific">Streptomyces chisholmiae</name>
    <dbReference type="NCBI Taxonomy" id="3075540"/>
    <lineage>
        <taxon>Bacteria</taxon>
        <taxon>Bacillati</taxon>
        <taxon>Actinomycetota</taxon>
        <taxon>Actinomycetes</taxon>
        <taxon>Kitasatosporales</taxon>
        <taxon>Streptomycetaceae</taxon>
        <taxon>Streptomyces</taxon>
    </lineage>
</organism>
<accession>A0ABU2JT35</accession>
<keyword evidence="2" id="KW-1185">Reference proteome</keyword>
<comment type="caution">
    <text evidence="1">The sequence shown here is derived from an EMBL/GenBank/DDBJ whole genome shotgun (WGS) entry which is preliminary data.</text>
</comment>
<evidence type="ECO:0000313" key="1">
    <source>
        <dbReference type="EMBL" id="MDT0268130.1"/>
    </source>
</evidence>
<proteinExistence type="predicted"/>
<dbReference type="RefSeq" id="WP_311668222.1">
    <property type="nucleotide sequence ID" value="NZ_JAVREO010000010.1"/>
</dbReference>
<gene>
    <name evidence="1" type="ORF">RM844_17755</name>
</gene>
<name>A0ABU2JT35_9ACTN</name>